<dbReference type="OrthoDB" id="6343797at2759"/>
<evidence type="ECO:0008006" key="3">
    <source>
        <dbReference type="Google" id="ProtNLM"/>
    </source>
</evidence>
<name>A0A4Y2QC74_ARAVE</name>
<dbReference type="EMBL" id="BGPR01013560">
    <property type="protein sequence ID" value="GBN61179.1"/>
    <property type="molecule type" value="Genomic_DNA"/>
</dbReference>
<dbReference type="PANTHER" id="PTHR46585:SF1">
    <property type="entry name" value="CHROMO DOMAIN-CONTAINING PROTEIN"/>
    <property type="match status" value="1"/>
</dbReference>
<reference evidence="1 2" key="1">
    <citation type="journal article" date="2019" name="Sci. Rep.">
        <title>Orb-weaving spider Araneus ventricosus genome elucidates the spidroin gene catalogue.</title>
        <authorList>
            <person name="Kono N."/>
            <person name="Nakamura H."/>
            <person name="Ohtoshi R."/>
            <person name="Moran D.A.P."/>
            <person name="Shinohara A."/>
            <person name="Yoshida Y."/>
            <person name="Fujiwara M."/>
            <person name="Mori M."/>
            <person name="Tomita M."/>
            <person name="Arakawa K."/>
        </authorList>
    </citation>
    <scope>NUCLEOTIDE SEQUENCE [LARGE SCALE GENOMIC DNA]</scope>
</reference>
<evidence type="ECO:0000313" key="2">
    <source>
        <dbReference type="Proteomes" id="UP000499080"/>
    </source>
</evidence>
<organism evidence="1 2">
    <name type="scientific">Araneus ventricosus</name>
    <name type="common">Orbweaver spider</name>
    <name type="synonym">Epeira ventricosa</name>
    <dbReference type="NCBI Taxonomy" id="182803"/>
    <lineage>
        <taxon>Eukaryota</taxon>
        <taxon>Metazoa</taxon>
        <taxon>Ecdysozoa</taxon>
        <taxon>Arthropoda</taxon>
        <taxon>Chelicerata</taxon>
        <taxon>Arachnida</taxon>
        <taxon>Araneae</taxon>
        <taxon>Araneomorphae</taxon>
        <taxon>Entelegynae</taxon>
        <taxon>Araneoidea</taxon>
        <taxon>Araneidae</taxon>
        <taxon>Araneus</taxon>
    </lineage>
</organism>
<accession>A0A4Y2QC74</accession>
<dbReference type="InterPro" id="IPR012337">
    <property type="entry name" value="RNaseH-like_sf"/>
</dbReference>
<sequence>MDEAYQNPSHVAIFGGVDSLYRASEGQVSKKLIQKWLQGVNAYTLHKPVRKKFRMNRVIVFAIDQQWQADLVDLISIKKFNNGFRYILMCIDIISKHAWVVPLKRRKEWI</sequence>
<protein>
    <recommendedName>
        <fullName evidence="3">Integrase catalytic domain-containing protein</fullName>
    </recommendedName>
</protein>
<gene>
    <name evidence="1" type="ORF">AVEN_11223_1</name>
</gene>
<dbReference type="PANTHER" id="PTHR46585">
    <property type="entry name" value="INTEGRASE CORE DOMAIN CONTAINING PROTEIN"/>
    <property type="match status" value="1"/>
</dbReference>
<dbReference type="Proteomes" id="UP000499080">
    <property type="component" value="Unassembled WGS sequence"/>
</dbReference>
<proteinExistence type="predicted"/>
<comment type="caution">
    <text evidence="1">The sequence shown here is derived from an EMBL/GenBank/DDBJ whole genome shotgun (WGS) entry which is preliminary data.</text>
</comment>
<dbReference type="AlphaFoldDB" id="A0A4Y2QC74"/>
<keyword evidence="2" id="KW-1185">Reference proteome</keyword>
<dbReference type="SUPFAM" id="SSF53098">
    <property type="entry name" value="Ribonuclease H-like"/>
    <property type="match status" value="1"/>
</dbReference>
<evidence type="ECO:0000313" key="1">
    <source>
        <dbReference type="EMBL" id="GBN61179.1"/>
    </source>
</evidence>